<dbReference type="Proteomes" id="UP001243330">
    <property type="component" value="Unassembled WGS sequence"/>
</dbReference>
<evidence type="ECO:0000313" key="3">
    <source>
        <dbReference type="Proteomes" id="UP001243330"/>
    </source>
</evidence>
<accession>A0AAD9E7V7</accession>
<feature type="compositionally biased region" description="Polar residues" evidence="1">
    <location>
        <begin position="26"/>
        <end position="44"/>
    </location>
</feature>
<protein>
    <submittedName>
        <fullName evidence="2">Uncharacterized protein</fullName>
    </submittedName>
</protein>
<gene>
    <name evidence="2" type="ORF">CCHR01_16363</name>
</gene>
<reference evidence="2" key="1">
    <citation type="submission" date="2023-01" db="EMBL/GenBank/DDBJ databases">
        <title>Colletotrichum chrysophilum M932 genome sequence.</title>
        <authorList>
            <person name="Baroncelli R."/>
        </authorList>
    </citation>
    <scope>NUCLEOTIDE SEQUENCE</scope>
    <source>
        <strain evidence="2">M932</strain>
    </source>
</reference>
<comment type="caution">
    <text evidence="2">The sequence shown here is derived from an EMBL/GenBank/DDBJ whole genome shotgun (WGS) entry which is preliminary data.</text>
</comment>
<feature type="region of interest" description="Disordered" evidence="1">
    <location>
        <begin position="1"/>
        <end position="94"/>
    </location>
</feature>
<organism evidence="2 3">
    <name type="scientific">Colletotrichum chrysophilum</name>
    <dbReference type="NCBI Taxonomy" id="1836956"/>
    <lineage>
        <taxon>Eukaryota</taxon>
        <taxon>Fungi</taxon>
        <taxon>Dikarya</taxon>
        <taxon>Ascomycota</taxon>
        <taxon>Pezizomycotina</taxon>
        <taxon>Sordariomycetes</taxon>
        <taxon>Hypocreomycetidae</taxon>
        <taxon>Glomerellales</taxon>
        <taxon>Glomerellaceae</taxon>
        <taxon>Colletotrichum</taxon>
        <taxon>Colletotrichum gloeosporioides species complex</taxon>
    </lineage>
</organism>
<dbReference type="EMBL" id="JAQOWY010000513">
    <property type="protein sequence ID" value="KAK1841019.1"/>
    <property type="molecule type" value="Genomic_DNA"/>
</dbReference>
<proteinExistence type="predicted"/>
<name>A0AAD9E7V7_9PEZI</name>
<keyword evidence="3" id="KW-1185">Reference proteome</keyword>
<evidence type="ECO:0000313" key="2">
    <source>
        <dbReference type="EMBL" id="KAK1841019.1"/>
    </source>
</evidence>
<feature type="compositionally biased region" description="Pro residues" evidence="1">
    <location>
        <begin position="9"/>
        <end position="24"/>
    </location>
</feature>
<dbReference type="AlphaFoldDB" id="A0AAD9E7V7"/>
<evidence type="ECO:0000256" key="1">
    <source>
        <dbReference type="SAM" id="MobiDB-lite"/>
    </source>
</evidence>
<sequence>MTTYRFFPPCLPPRPKPTPLPPFVSHPSQTHSGFPPQETCSASDLQLPRPNPQESVWSGVGGRDGSPSSLPTAPPHLLIQSGSSPRLLTSGGGG</sequence>